<feature type="compositionally biased region" description="Low complexity" evidence="1">
    <location>
        <begin position="53"/>
        <end position="62"/>
    </location>
</feature>
<dbReference type="OrthoDB" id="992776at2759"/>
<dbReference type="EMBL" id="HE616743">
    <property type="protein sequence ID" value="CCE90339.1"/>
    <property type="molecule type" value="Genomic_DNA"/>
</dbReference>
<dbReference type="GO" id="GO:0003713">
    <property type="term" value="F:transcription coactivator activity"/>
    <property type="evidence" value="ECO:0007669"/>
    <property type="project" value="EnsemblFungi"/>
</dbReference>
<feature type="region of interest" description="Disordered" evidence="1">
    <location>
        <begin position="90"/>
        <end position="124"/>
    </location>
</feature>
<evidence type="ECO:0008006" key="4">
    <source>
        <dbReference type="Google" id="ProtNLM"/>
    </source>
</evidence>
<dbReference type="FunCoup" id="G8ZNZ5">
    <property type="interactions" value="93"/>
</dbReference>
<keyword evidence="3" id="KW-1185">Reference proteome</keyword>
<reference evidence="2 3" key="1">
    <citation type="journal article" date="2011" name="Proc. Natl. Acad. Sci. U.S.A.">
        <title>Evolutionary erosion of yeast sex chromosomes by mating-type switching accidents.</title>
        <authorList>
            <person name="Gordon J.L."/>
            <person name="Armisen D."/>
            <person name="Proux-Wera E."/>
            <person name="Oheigeartaigh S.S."/>
            <person name="Byrne K.P."/>
            <person name="Wolfe K.H."/>
        </authorList>
    </citation>
    <scope>NUCLEOTIDE SEQUENCE [LARGE SCALE GENOMIC DNA]</scope>
    <source>
        <strain evidence="3">ATCC 10662 / CBS 1146 / NBRC 0425 / NCYC 2629 / NRRL Y-866</strain>
    </source>
</reference>
<dbReference type="KEGG" id="tdl:TDEL_0B02100"/>
<accession>G8ZNZ5</accession>
<dbReference type="Proteomes" id="UP000005627">
    <property type="component" value="Chromosome 2"/>
</dbReference>
<proteinExistence type="predicted"/>
<feature type="compositionally biased region" description="Acidic residues" evidence="1">
    <location>
        <begin position="104"/>
        <end position="124"/>
    </location>
</feature>
<evidence type="ECO:0000313" key="3">
    <source>
        <dbReference type="Proteomes" id="UP000005627"/>
    </source>
</evidence>
<feature type="compositionally biased region" description="Polar residues" evidence="1">
    <location>
        <begin position="14"/>
        <end position="25"/>
    </location>
</feature>
<gene>
    <name evidence="2" type="primary">TDEL0B02100</name>
    <name evidence="2" type="ORF">TDEL_0B02100</name>
</gene>
<feature type="compositionally biased region" description="Basic and acidic residues" evidence="1">
    <location>
        <begin position="94"/>
        <end position="103"/>
    </location>
</feature>
<sequence>MNKPGYRGILLTGTDGSQSPLNVNDNEPAGGVQFDSEQLERGRSRTKIRNNGSSQLSASSSRSRSRASSRIRDEEFLKWTVLRRDPSMRLQLNQKDDKKSRDEQSDDEDSEELDLEDDVSDEEQVTDVDNDFDIDEEFHYDLGMKVLPNFVQSLNDVLDSSKQWIREFRANTQEPEIPLATLAGGYKRAMLPLSKGKGSTTDRSYILCSDLTSESQYALTYVMGALVSNGDTLYVVHWDNQSSSDADAKLQKNILTIRENVEHMFDSIGAVIEDFDVVVLSLQHPFPKQLLTEMIHGLQPVALCCSLSMILSTLQNYVCSVPTLVIRKKLKRAKKKGISE</sequence>
<feature type="region of interest" description="Disordered" evidence="1">
    <location>
        <begin position="1"/>
        <end position="70"/>
    </location>
</feature>
<dbReference type="HOGENOM" id="CLU_044106_0_0_1"/>
<name>G8ZNZ5_TORDE</name>
<dbReference type="RefSeq" id="XP_003679550.1">
    <property type="nucleotide sequence ID" value="XM_003679502.1"/>
</dbReference>
<dbReference type="GeneID" id="11504260"/>
<dbReference type="GO" id="GO:0006357">
    <property type="term" value="P:regulation of transcription by RNA polymerase II"/>
    <property type="evidence" value="ECO:0007669"/>
    <property type="project" value="EnsemblFungi"/>
</dbReference>
<organism evidence="2 3">
    <name type="scientific">Torulaspora delbrueckii</name>
    <name type="common">Yeast</name>
    <name type="synonym">Candida colliculosa</name>
    <dbReference type="NCBI Taxonomy" id="4950"/>
    <lineage>
        <taxon>Eukaryota</taxon>
        <taxon>Fungi</taxon>
        <taxon>Dikarya</taxon>
        <taxon>Ascomycota</taxon>
        <taxon>Saccharomycotina</taxon>
        <taxon>Saccharomycetes</taxon>
        <taxon>Saccharomycetales</taxon>
        <taxon>Saccharomycetaceae</taxon>
        <taxon>Torulaspora</taxon>
    </lineage>
</organism>
<protein>
    <recommendedName>
        <fullName evidence="4">Sugar utilization regulatory protein IMP2</fullName>
    </recommendedName>
</protein>
<dbReference type="STRING" id="1076872.G8ZNZ5"/>
<evidence type="ECO:0000256" key="1">
    <source>
        <dbReference type="SAM" id="MobiDB-lite"/>
    </source>
</evidence>
<dbReference type="InParanoid" id="G8ZNZ5"/>
<dbReference type="eggNOG" id="ENOG502QVSA">
    <property type="taxonomic scope" value="Eukaryota"/>
</dbReference>
<dbReference type="AlphaFoldDB" id="G8ZNZ5"/>
<evidence type="ECO:0000313" key="2">
    <source>
        <dbReference type="EMBL" id="CCE90339.1"/>
    </source>
</evidence>